<dbReference type="Proteomes" id="UP000663882">
    <property type="component" value="Unassembled WGS sequence"/>
</dbReference>
<sequence length="432" mass="51220">MSSFLKLLILLIISLLSSSDVFDNGRQKYEQILSLSSSSTTTSSCWQQVLIMLQKYCSIDELDKYQSIIAYQFTLCHLSTMNDDLSNILCHENNIELCVENLHQHMNAFIAYTEFYPFVQSVCYVLRQKSYQSELTSRLTIFLNNSQETITKLISSIHLQHQLTDRIKYQQYIQEIILNNAIKLKQLARTNIDKTQDILNNVIQAARHEYDLLKQICALSQTIQTIVRITCTYSFWFYTLSMFTIYIMTIPKRTNRARSFLFCGMFIYVLLERYYQMSSIINFYQWRLICWTCCLLILIHFAYKYQSRKEIHNEQLCRLNNNLIQTEATFHRVSRELERARSKSRSRSRSCSRSIRLRQRENKNIFPLIQDKTQFIDHNENKENIQQNNLIHDEDDQSFLNHTNKRHFSLLVSRSSKSPRILLGSKQINTNI</sequence>
<comment type="caution">
    <text evidence="3">The sequence shown here is derived from an EMBL/GenBank/DDBJ whole genome shotgun (WGS) entry which is preliminary data.</text>
</comment>
<dbReference type="AlphaFoldDB" id="A0A813R0J2"/>
<keyword evidence="1" id="KW-1133">Transmembrane helix</keyword>
<keyword evidence="1" id="KW-0472">Membrane</keyword>
<feature type="transmembrane region" description="Helical" evidence="1">
    <location>
        <begin position="283"/>
        <end position="303"/>
    </location>
</feature>
<evidence type="ECO:0000256" key="1">
    <source>
        <dbReference type="SAM" id="Phobius"/>
    </source>
</evidence>
<organism evidence="3 4">
    <name type="scientific">Rotaria sordida</name>
    <dbReference type="NCBI Taxonomy" id="392033"/>
    <lineage>
        <taxon>Eukaryota</taxon>
        <taxon>Metazoa</taxon>
        <taxon>Spiralia</taxon>
        <taxon>Gnathifera</taxon>
        <taxon>Rotifera</taxon>
        <taxon>Eurotatoria</taxon>
        <taxon>Bdelloidea</taxon>
        <taxon>Philodinida</taxon>
        <taxon>Philodinidae</taxon>
        <taxon>Rotaria</taxon>
    </lineage>
</organism>
<evidence type="ECO:0000313" key="3">
    <source>
        <dbReference type="EMBL" id="CAF0775228.1"/>
    </source>
</evidence>
<proteinExistence type="predicted"/>
<evidence type="ECO:0000313" key="4">
    <source>
        <dbReference type="Proteomes" id="UP000663882"/>
    </source>
</evidence>
<dbReference type="EMBL" id="CAJNOO010000057">
    <property type="protein sequence ID" value="CAF0775228.1"/>
    <property type="molecule type" value="Genomic_DNA"/>
</dbReference>
<feature type="signal peptide" evidence="2">
    <location>
        <begin position="1"/>
        <end position="19"/>
    </location>
</feature>
<dbReference type="PANTHER" id="PTHR33538:SF2">
    <property type="entry name" value="PROTEIN GAMETE EXPRESSED 1"/>
    <property type="match status" value="1"/>
</dbReference>
<feature type="transmembrane region" description="Helical" evidence="1">
    <location>
        <begin position="259"/>
        <end position="277"/>
    </location>
</feature>
<feature type="chain" id="PRO_5033045776" evidence="2">
    <location>
        <begin position="20"/>
        <end position="432"/>
    </location>
</feature>
<name>A0A813R0J2_9BILA</name>
<dbReference type="InterPro" id="IPR040346">
    <property type="entry name" value="GEX1/Brambleberry"/>
</dbReference>
<accession>A0A813R0J2</accession>
<gene>
    <name evidence="3" type="ORF">RFH988_LOCUS2589</name>
</gene>
<dbReference type="OrthoDB" id="10038098at2759"/>
<keyword evidence="2" id="KW-0732">Signal</keyword>
<keyword evidence="1" id="KW-0812">Transmembrane</keyword>
<evidence type="ECO:0000256" key="2">
    <source>
        <dbReference type="SAM" id="SignalP"/>
    </source>
</evidence>
<feature type="transmembrane region" description="Helical" evidence="1">
    <location>
        <begin position="226"/>
        <end position="247"/>
    </location>
</feature>
<protein>
    <submittedName>
        <fullName evidence="3">Uncharacterized protein</fullName>
    </submittedName>
</protein>
<dbReference type="PANTHER" id="PTHR33538">
    <property type="entry name" value="PROTEIN GAMETE EXPRESSED 1"/>
    <property type="match status" value="1"/>
</dbReference>
<reference evidence="3" key="1">
    <citation type="submission" date="2021-02" db="EMBL/GenBank/DDBJ databases">
        <authorList>
            <person name="Nowell W R."/>
        </authorList>
    </citation>
    <scope>NUCLEOTIDE SEQUENCE</scope>
</reference>